<evidence type="ECO:0000256" key="7">
    <source>
        <dbReference type="ARBA" id="ARBA00023065"/>
    </source>
</evidence>
<dbReference type="EMBL" id="JBHPKH010000013">
    <property type="protein sequence ID" value="MFC1572364.1"/>
    <property type="molecule type" value="Genomic_DNA"/>
</dbReference>
<dbReference type="PANTHER" id="PTHR43298">
    <property type="entry name" value="MULTIDRUG RESISTANCE PROTEIN NORM-RELATED"/>
    <property type="match status" value="1"/>
</dbReference>
<feature type="transmembrane region" description="Helical" evidence="10">
    <location>
        <begin position="12"/>
        <end position="31"/>
    </location>
</feature>
<evidence type="ECO:0000256" key="1">
    <source>
        <dbReference type="ARBA" id="ARBA00004651"/>
    </source>
</evidence>
<keyword evidence="6 10" id="KW-1133">Transmembrane helix</keyword>
<keyword evidence="3" id="KW-0050">Antiport</keyword>
<evidence type="ECO:0000256" key="6">
    <source>
        <dbReference type="ARBA" id="ARBA00022989"/>
    </source>
</evidence>
<name>A0ABV6YJM5_UNCEI</name>
<comment type="caution">
    <text evidence="11">The sequence shown here is derived from an EMBL/GenBank/DDBJ whole genome shotgun (WGS) entry which is preliminary data.</text>
</comment>
<dbReference type="PIRSF" id="PIRSF006603">
    <property type="entry name" value="DinF"/>
    <property type="match status" value="1"/>
</dbReference>
<feature type="transmembrane region" description="Helical" evidence="10">
    <location>
        <begin position="363"/>
        <end position="380"/>
    </location>
</feature>
<feature type="transmembrane region" description="Helical" evidence="10">
    <location>
        <begin position="133"/>
        <end position="155"/>
    </location>
</feature>
<dbReference type="Proteomes" id="UP001593833">
    <property type="component" value="Unassembled WGS sequence"/>
</dbReference>
<comment type="subcellular location">
    <subcellularLocation>
        <location evidence="1">Cell membrane</location>
        <topology evidence="1">Multi-pass membrane protein</topology>
    </subcellularLocation>
</comment>
<reference evidence="11 12" key="1">
    <citation type="submission" date="2024-09" db="EMBL/GenBank/DDBJ databases">
        <authorList>
            <person name="D'Angelo T."/>
        </authorList>
    </citation>
    <scope>NUCLEOTIDE SEQUENCE [LARGE SCALE GENOMIC DNA]</scope>
    <source>
        <strain evidence="11">SAG AM-320-E07</strain>
    </source>
</reference>
<dbReference type="PANTHER" id="PTHR43298:SF2">
    <property type="entry name" value="FMN_FAD EXPORTER YEEO-RELATED"/>
    <property type="match status" value="1"/>
</dbReference>
<feature type="transmembrane region" description="Helical" evidence="10">
    <location>
        <begin position="100"/>
        <end position="121"/>
    </location>
</feature>
<feature type="transmembrane region" description="Helical" evidence="10">
    <location>
        <begin position="325"/>
        <end position="343"/>
    </location>
</feature>
<keyword evidence="8 10" id="KW-0472">Membrane</keyword>
<keyword evidence="4" id="KW-1003">Cell membrane</keyword>
<feature type="transmembrane region" description="Helical" evidence="10">
    <location>
        <begin position="392"/>
        <end position="412"/>
    </location>
</feature>
<keyword evidence="5 10" id="KW-0812">Transmembrane</keyword>
<dbReference type="InterPro" id="IPR048279">
    <property type="entry name" value="MdtK-like"/>
</dbReference>
<feature type="transmembrane region" description="Helical" evidence="10">
    <location>
        <begin position="424"/>
        <end position="442"/>
    </location>
</feature>
<dbReference type="InterPro" id="IPR050222">
    <property type="entry name" value="MATE_MdtK"/>
</dbReference>
<evidence type="ECO:0000256" key="10">
    <source>
        <dbReference type="SAM" id="Phobius"/>
    </source>
</evidence>
<gene>
    <name evidence="11" type="ORF">ACFL6M_02085</name>
</gene>
<dbReference type="InterPro" id="IPR002528">
    <property type="entry name" value="MATE_fam"/>
</dbReference>
<keyword evidence="7" id="KW-0406">Ion transport</keyword>
<accession>A0ABV6YJM5</accession>
<keyword evidence="12" id="KW-1185">Reference proteome</keyword>
<sequence length="452" mass="48511">MGGVPGTKYTEGSIIASILRMGVPSMIGFAMGNIYDLADAYWLSRLGPTPVAAITILGPFLWVIHSANMIVGAGSVAVISRRYGEGDLLKTELAIRETIVLKWIAAIAVGAIGFFTVPYIVRLLGAEGEAIEYGIVYGRIIFAGLGFYFATYSVFTALRGVSNPNKAMILMLAFTALNIVLDPFLIFGWWIFPAMGVAGAAWASVISYAAGFITGMIVLCAGGANVRLRLRSGFPVQWAMMSKILTIGAPTAIGSISFSLARLVIMPMISVFGMGVVAAYGVGTRISALGIMMLVGIGLGLSALIGHNMGAGKRERARRTANQAILLSVGVMTTLAAVVFVGAEFIMQRFFDDPEIVAHGVELMRILAIGFPFIGLYITIENVYGGVGENRPAMIFNILHAWILEVPAVYIFTKLLGWDQAAVWWAISGASVVSTLAFYLYFRRGKWLDVEV</sequence>
<evidence type="ECO:0000256" key="4">
    <source>
        <dbReference type="ARBA" id="ARBA00022475"/>
    </source>
</evidence>
<evidence type="ECO:0000313" key="11">
    <source>
        <dbReference type="EMBL" id="MFC1572364.1"/>
    </source>
</evidence>
<feature type="transmembrane region" description="Helical" evidence="10">
    <location>
        <begin position="198"/>
        <end position="221"/>
    </location>
</feature>
<evidence type="ECO:0000256" key="5">
    <source>
        <dbReference type="ARBA" id="ARBA00022692"/>
    </source>
</evidence>
<evidence type="ECO:0000256" key="2">
    <source>
        <dbReference type="ARBA" id="ARBA00022448"/>
    </source>
</evidence>
<evidence type="ECO:0000256" key="9">
    <source>
        <dbReference type="ARBA" id="ARBA00031636"/>
    </source>
</evidence>
<evidence type="ECO:0000256" key="3">
    <source>
        <dbReference type="ARBA" id="ARBA00022449"/>
    </source>
</evidence>
<dbReference type="CDD" id="cd13137">
    <property type="entry name" value="MATE_NorM_like"/>
    <property type="match status" value="1"/>
</dbReference>
<dbReference type="Pfam" id="PF01554">
    <property type="entry name" value="MatE"/>
    <property type="match status" value="2"/>
</dbReference>
<evidence type="ECO:0000313" key="12">
    <source>
        <dbReference type="Proteomes" id="UP001593833"/>
    </source>
</evidence>
<feature type="transmembrane region" description="Helical" evidence="10">
    <location>
        <begin position="51"/>
        <end position="79"/>
    </location>
</feature>
<protein>
    <recommendedName>
        <fullName evidence="9">Multidrug-efflux transporter</fullName>
    </recommendedName>
</protein>
<feature type="transmembrane region" description="Helical" evidence="10">
    <location>
        <begin position="167"/>
        <end position="192"/>
    </location>
</feature>
<proteinExistence type="predicted"/>
<dbReference type="NCBIfam" id="TIGR00797">
    <property type="entry name" value="matE"/>
    <property type="match status" value="1"/>
</dbReference>
<evidence type="ECO:0000256" key="8">
    <source>
        <dbReference type="ARBA" id="ARBA00023136"/>
    </source>
</evidence>
<keyword evidence="2" id="KW-0813">Transport</keyword>
<organism evidence="11 12">
    <name type="scientific">Eiseniibacteriota bacterium</name>
    <dbReference type="NCBI Taxonomy" id="2212470"/>
    <lineage>
        <taxon>Bacteria</taxon>
        <taxon>Candidatus Eiseniibacteriota</taxon>
    </lineage>
</organism>
<feature type="transmembrane region" description="Helical" evidence="10">
    <location>
        <begin position="286"/>
        <end position="305"/>
    </location>
</feature>